<reference evidence="2 3" key="1">
    <citation type="submission" date="2020-08" db="EMBL/GenBank/DDBJ databases">
        <title>Sequencing the genomes of 1000 actinobacteria strains.</title>
        <authorList>
            <person name="Klenk H.-P."/>
        </authorList>
    </citation>
    <scope>NUCLEOTIDE SEQUENCE [LARGE SCALE GENOMIC DNA]</scope>
    <source>
        <strain evidence="2 3">DSM 40129</strain>
    </source>
</reference>
<accession>A0AA89TLF0</accession>
<dbReference type="RefSeq" id="WP_184853692.1">
    <property type="nucleotide sequence ID" value="NZ_BAABFE010000005.1"/>
</dbReference>
<proteinExistence type="predicted"/>
<keyword evidence="3" id="KW-1185">Reference proteome</keyword>
<gene>
    <name evidence="2" type="ORF">HNR72_007277</name>
</gene>
<evidence type="ECO:0000313" key="3">
    <source>
        <dbReference type="Proteomes" id="UP000579531"/>
    </source>
</evidence>
<evidence type="ECO:0000313" key="2">
    <source>
        <dbReference type="EMBL" id="MBB5816249.1"/>
    </source>
</evidence>
<sequence length="395" mass="42210">MPSDSTLDSAPEDVSQHPAAEPFEALLAPSLDAPQAGALDQSGYGGLAAPMDTLDLDPCVVPPLDDGVLNSGSVADVVDTASFVSGISDLLEPLACLGLNPARAMLPGVEPQINSMVRVPGSAVRLSSMADAFHPLGGVGELVGRSHVGLAQVLEGLPALIPPLPGPAKMAGARAPLAKMTEMPAPDGFTVPVGLLQMTQEILPTRPPLADVIGGHVAALFARVRSVADRAKRLRPSVPAEARSQQPRPDSGPPAPATGSGSDAGSPSSTLRRPPGMRRRRDFERDHQIQGFSIGCIPDGWEQRVTVPGPEDLVIPRLVPWAQQFETESVQYVVGRFNEQEQAVLRVRAEKHPMPWTMAPALVQQDEAQGEHNRRKLKRVAKEWRRHEINRRELP</sequence>
<dbReference type="EMBL" id="JACHLX010000001">
    <property type="protein sequence ID" value="MBB5816249.1"/>
    <property type="molecule type" value="Genomic_DNA"/>
</dbReference>
<organism evidence="2 3">
    <name type="scientific">Streptomyces collinus</name>
    <dbReference type="NCBI Taxonomy" id="42684"/>
    <lineage>
        <taxon>Bacteria</taxon>
        <taxon>Bacillati</taxon>
        <taxon>Actinomycetota</taxon>
        <taxon>Actinomycetes</taxon>
        <taxon>Kitasatosporales</taxon>
        <taxon>Streptomycetaceae</taxon>
        <taxon>Streptomyces</taxon>
    </lineage>
</organism>
<comment type="caution">
    <text evidence="2">The sequence shown here is derived from an EMBL/GenBank/DDBJ whole genome shotgun (WGS) entry which is preliminary data.</text>
</comment>
<protein>
    <submittedName>
        <fullName evidence="2">Uncharacterized protein</fullName>
    </submittedName>
</protein>
<dbReference type="Proteomes" id="UP000579531">
    <property type="component" value="Unassembled WGS sequence"/>
</dbReference>
<feature type="region of interest" description="Disordered" evidence="1">
    <location>
        <begin position="1"/>
        <end position="22"/>
    </location>
</feature>
<feature type="region of interest" description="Disordered" evidence="1">
    <location>
        <begin position="232"/>
        <end position="279"/>
    </location>
</feature>
<name>A0AA89TLF0_STRCU</name>
<evidence type="ECO:0000256" key="1">
    <source>
        <dbReference type="SAM" id="MobiDB-lite"/>
    </source>
</evidence>
<dbReference type="AlphaFoldDB" id="A0AA89TLF0"/>
<dbReference type="GeneID" id="93843696"/>
<feature type="compositionally biased region" description="Polar residues" evidence="1">
    <location>
        <begin position="259"/>
        <end position="271"/>
    </location>
</feature>